<keyword evidence="1" id="KW-1133">Transmembrane helix</keyword>
<organism evidence="2 3">
    <name type="scientific">Paenibacillus thiaminolyticus</name>
    <name type="common">Bacillus thiaminolyticus</name>
    <dbReference type="NCBI Taxonomy" id="49283"/>
    <lineage>
        <taxon>Bacteria</taxon>
        <taxon>Bacillati</taxon>
        <taxon>Bacillota</taxon>
        <taxon>Bacilli</taxon>
        <taxon>Bacillales</taxon>
        <taxon>Paenibacillaceae</taxon>
        <taxon>Paenibacillus</taxon>
    </lineage>
</organism>
<name>A0A3A3GM98_PANTH</name>
<keyword evidence="1" id="KW-0812">Transmembrane</keyword>
<dbReference type="OrthoDB" id="2665917at2"/>
<dbReference type="RefSeq" id="WP_119793573.1">
    <property type="nucleotide sequence ID" value="NZ_QYZD01000008.1"/>
</dbReference>
<evidence type="ECO:0008006" key="4">
    <source>
        <dbReference type="Google" id="ProtNLM"/>
    </source>
</evidence>
<feature type="transmembrane region" description="Helical" evidence="1">
    <location>
        <begin position="68"/>
        <end position="87"/>
    </location>
</feature>
<evidence type="ECO:0000313" key="2">
    <source>
        <dbReference type="EMBL" id="RJG24005.1"/>
    </source>
</evidence>
<feature type="transmembrane region" description="Helical" evidence="1">
    <location>
        <begin position="99"/>
        <end position="129"/>
    </location>
</feature>
<accession>A0A3A3GM98</accession>
<dbReference type="Proteomes" id="UP000266177">
    <property type="component" value="Unassembled WGS sequence"/>
</dbReference>
<keyword evidence="1" id="KW-0472">Membrane</keyword>
<sequence length="137" mass="15374">MRWIPARWSRKWIRWELWHALVLTLGLWSVRYVAAGAEPAWDTALRMAVAAVAIATVLNVSGWLGGRWIWLLGSIGATVGLAAMFIVTLDRGHGGWEDLIGVLTFLYLLAIGYGCGVLVEMALAIYHWIQRRRDVKS</sequence>
<dbReference type="AlphaFoldDB" id="A0A3A3GM98"/>
<protein>
    <recommendedName>
        <fullName evidence="4">Permease</fullName>
    </recommendedName>
</protein>
<reference evidence="2 3" key="1">
    <citation type="submission" date="2018-09" db="EMBL/GenBank/DDBJ databases">
        <title>Paenibacillus SK2017-BO5.</title>
        <authorList>
            <person name="Piskunova J.V."/>
            <person name="Dubiley S.A."/>
            <person name="Severinov K.V."/>
        </authorList>
    </citation>
    <scope>NUCLEOTIDE SEQUENCE [LARGE SCALE GENOMIC DNA]</scope>
    <source>
        <strain evidence="2 3">BO5</strain>
    </source>
</reference>
<comment type="caution">
    <text evidence="2">The sequence shown here is derived from an EMBL/GenBank/DDBJ whole genome shotgun (WGS) entry which is preliminary data.</text>
</comment>
<dbReference type="EMBL" id="QYZD01000008">
    <property type="protein sequence ID" value="RJG24005.1"/>
    <property type="molecule type" value="Genomic_DNA"/>
</dbReference>
<feature type="transmembrane region" description="Helical" evidence="1">
    <location>
        <begin position="45"/>
        <end position="61"/>
    </location>
</feature>
<gene>
    <name evidence="2" type="ORF">DQX05_11220</name>
</gene>
<evidence type="ECO:0000256" key="1">
    <source>
        <dbReference type="SAM" id="Phobius"/>
    </source>
</evidence>
<proteinExistence type="predicted"/>
<evidence type="ECO:0000313" key="3">
    <source>
        <dbReference type="Proteomes" id="UP000266177"/>
    </source>
</evidence>